<evidence type="ECO:0000313" key="3">
    <source>
        <dbReference type="Proteomes" id="UP000190037"/>
    </source>
</evidence>
<dbReference type="InterPro" id="IPR011990">
    <property type="entry name" value="TPR-like_helical_dom_sf"/>
</dbReference>
<protein>
    <submittedName>
        <fullName evidence="2">Uncharacterized protein</fullName>
    </submittedName>
</protein>
<organism evidence="2 3">
    <name type="scientific">Embleya scabrispora</name>
    <dbReference type="NCBI Taxonomy" id="159449"/>
    <lineage>
        <taxon>Bacteria</taxon>
        <taxon>Bacillati</taxon>
        <taxon>Actinomycetota</taxon>
        <taxon>Actinomycetes</taxon>
        <taxon>Kitasatosporales</taxon>
        <taxon>Streptomycetaceae</taxon>
        <taxon>Embleya</taxon>
    </lineage>
</organism>
<evidence type="ECO:0000313" key="2">
    <source>
        <dbReference type="EMBL" id="OPC82048.1"/>
    </source>
</evidence>
<feature type="region of interest" description="Disordered" evidence="1">
    <location>
        <begin position="387"/>
        <end position="428"/>
    </location>
</feature>
<proteinExistence type="predicted"/>
<name>A0A1T3NYZ7_9ACTN</name>
<dbReference type="AlphaFoldDB" id="A0A1T3NYZ7"/>
<reference evidence="2 3" key="1">
    <citation type="submission" date="2017-03" db="EMBL/GenBank/DDBJ databases">
        <title>Draft genome sequence of Streptomyces scabrisporus NF3, endophyte isolated from Amphipterygium adstringens.</title>
        <authorList>
            <person name="Vazquez M."/>
            <person name="Ceapa C.D."/>
            <person name="Rodriguez Luna D."/>
            <person name="Sanchez Esquivel S."/>
        </authorList>
    </citation>
    <scope>NUCLEOTIDE SEQUENCE [LARGE SCALE GENOMIC DNA]</scope>
    <source>
        <strain evidence="2 3">NF3</strain>
    </source>
</reference>
<gene>
    <name evidence="2" type="ORF">B4N89_14855</name>
</gene>
<sequence length="428" mass="45813">MLIESARGRASRRQLRGTGANLGAMTEIPPACFAPRASGVDVVQIDDAVNPHAVLSRIKAAARIPGPVVVYVSGLLMFDRTDAAHLGLRDSTPRSVRYDGLPWEWLVNALRSRPHSHTLVIADFATDTQSWARLRDGAPVPLTNSLPVWGVINPPAKSADGTSPFTRALSAVLSRGVPRAPAEVHPSDIHRAVVERAGLAVDTVELVPHMPGLRLENVHPGAPPAALAASGATTAEPPTRILLQPSDPATYTGDLTRIRTASEAGDHAVAVLVAQELDSRLATTLGVDHPDSWAAREVHAWASAMAGRYLQACELYRDVARRRMRGLPHDHTTVVGPTDCAHAAWLRIPNGDDARRVGPSIVALRELVPGPGEALSAARRHLTRLRDDDPEVQMSRGPEAWSTYLGRQTRRPPSPTATPTTDPSNSAA</sequence>
<dbReference type="Gene3D" id="1.25.40.10">
    <property type="entry name" value="Tetratricopeptide repeat domain"/>
    <property type="match status" value="1"/>
</dbReference>
<comment type="caution">
    <text evidence="2">The sequence shown here is derived from an EMBL/GenBank/DDBJ whole genome shotgun (WGS) entry which is preliminary data.</text>
</comment>
<dbReference type="Proteomes" id="UP000190037">
    <property type="component" value="Unassembled WGS sequence"/>
</dbReference>
<dbReference type="STRING" id="159449.B4N89_14855"/>
<keyword evidence="3" id="KW-1185">Reference proteome</keyword>
<accession>A0A1T3NYZ7</accession>
<dbReference type="EMBL" id="MWQN01000001">
    <property type="protein sequence ID" value="OPC82048.1"/>
    <property type="molecule type" value="Genomic_DNA"/>
</dbReference>
<feature type="compositionally biased region" description="Low complexity" evidence="1">
    <location>
        <begin position="417"/>
        <end position="428"/>
    </location>
</feature>
<evidence type="ECO:0000256" key="1">
    <source>
        <dbReference type="SAM" id="MobiDB-lite"/>
    </source>
</evidence>